<feature type="region of interest" description="Disordered" evidence="1">
    <location>
        <begin position="1"/>
        <end position="24"/>
    </location>
</feature>
<keyword evidence="4" id="KW-1185">Reference proteome</keyword>
<dbReference type="Proteomes" id="UP001515480">
    <property type="component" value="Unassembled WGS sequence"/>
</dbReference>
<accession>A0AB34ILS8</accession>
<gene>
    <name evidence="3" type="ORF">AB1Y20_012790</name>
</gene>
<dbReference type="AlphaFoldDB" id="A0AB34ILS8"/>
<evidence type="ECO:0000313" key="3">
    <source>
        <dbReference type="EMBL" id="KAL1500117.1"/>
    </source>
</evidence>
<keyword evidence="2" id="KW-0472">Membrane</keyword>
<feature type="compositionally biased region" description="Polar residues" evidence="1">
    <location>
        <begin position="1"/>
        <end position="12"/>
    </location>
</feature>
<protein>
    <submittedName>
        <fullName evidence="3">Uncharacterized protein</fullName>
    </submittedName>
</protein>
<evidence type="ECO:0000256" key="2">
    <source>
        <dbReference type="SAM" id="Phobius"/>
    </source>
</evidence>
<comment type="caution">
    <text evidence="3">The sequence shown here is derived from an EMBL/GenBank/DDBJ whole genome shotgun (WGS) entry which is preliminary data.</text>
</comment>
<feature type="transmembrane region" description="Helical" evidence="2">
    <location>
        <begin position="117"/>
        <end position="139"/>
    </location>
</feature>
<keyword evidence="2" id="KW-0812">Transmembrane</keyword>
<reference evidence="3 4" key="1">
    <citation type="journal article" date="2024" name="Science">
        <title>Giant polyketide synthase enzymes in the biosynthesis of giant marine polyether toxins.</title>
        <authorList>
            <person name="Fallon T.R."/>
            <person name="Shende V.V."/>
            <person name="Wierzbicki I.H."/>
            <person name="Pendleton A.L."/>
            <person name="Watervoot N.F."/>
            <person name="Auber R.P."/>
            <person name="Gonzalez D.J."/>
            <person name="Wisecaver J.H."/>
            <person name="Moore B.S."/>
        </authorList>
    </citation>
    <scope>NUCLEOTIDE SEQUENCE [LARGE SCALE GENOMIC DNA]</scope>
    <source>
        <strain evidence="3 4">12B1</strain>
    </source>
</reference>
<organism evidence="3 4">
    <name type="scientific">Prymnesium parvum</name>
    <name type="common">Toxic golden alga</name>
    <dbReference type="NCBI Taxonomy" id="97485"/>
    <lineage>
        <taxon>Eukaryota</taxon>
        <taxon>Haptista</taxon>
        <taxon>Haptophyta</taxon>
        <taxon>Prymnesiophyceae</taxon>
        <taxon>Prymnesiales</taxon>
        <taxon>Prymnesiaceae</taxon>
        <taxon>Prymnesium</taxon>
    </lineage>
</organism>
<evidence type="ECO:0000313" key="4">
    <source>
        <dbReference type="Proteomes" id="UP001515480"/>
    </source>
</evidence>
<proteinExistence type="predicted"/>
<keyword evidence="2" id="KW-1133">Transmembrane helix</keyword>
<evidence type="ECO:0000256" key="1">
    <source>
        <dbReference type="SAM" id="MobiDB-lite"/>
    </source>
</evidence>
<name>A0AB34ILS8_PRYPA</name>
<sequence>MRTSPSALSSSVNPPPPHPFPQSMAARRPMRSLATCALLLLPSSAVLEVRPLGAPKSSPPAPLRLPRLHKLHSPRHALSAAARKPMASVLDRLWGRSDPTFCFPFNVLPHWAPRPNLAAAVADAALIVVACLIFFPAFVAMRSICALSRPLDLLSTAYARRYAAWAQRARQANWRGERERREV</sequence>
<dbReference type="EMBL" id="JBGBPQ010000024">
    <property type="protein sequence ID" value="KAL1500117.1"/>
    <property type="molecule type" value="Genomic_DNA"/>
</dbReference>